<evidence type="ECO:0000256" key="4">
    <source>
        <dbReference type="ARBA" id="ARBA00022989"/>
    </source>
</evidence>
<dbReference type="InterPro" id="IPR051791">
    <property type="entry name" value="Pra-immunoreactive"/>
</dbReference>
<keyword evidence="2" id="KW-1003">Cell membrane</keyword>
<evidence type="ECO:0000256" key="1">
    <source>
        <dbReference type="ARBA" id="ARBA00004651"/>
    </source>
</evidence>
<sequence length="150" mass="15591">MLRTLQLGAVTTPSHQGAALGLPEDGPGAVAPLGRRAVALLVDWALCQLIAMSFFGMEWGQVSGAGAFVPLGLLLLANLLLVPTIGTTVGHRLLGLRVVAVDGDGTQPPGLVHAAYRAVLLCLFVPALIMDADTRGLHDKAARSVVVRTR</sequence>
<evidence type="ECO:0000259" key="7">
    <source>
        <dbReference type="Pfam" id="PF06271"/>
    </source>
</evidence>
<dbReference type="PANTHER" id="PTHR36115:SF6">
    <property type="entry name" value="PROLINE-RICH ANTIGEN HOMOLOG"/>
    <property type="match status" value="1"/>
</dbReference>
<evidence type="ECO:0000256" key="5">
    <source>
        <dbReference type="ARBA" id="ARBA00023136"/>
    </source>
</evidence>
<dbReference type="Pfam" id="PF06271">
    <property type="entry name" value="RDD"/>
    <property type="match status" value="1"/>
</dbReference>
<dbReference type="GO" id="GO:0005886">
    <property type="term" value="C:plasma membrane"/>
    <property type="evidence" value="ECO:0007669"/>
    <property type="project" value="UniProtKB-SubCell"/>
</dbReference>
<protein>
    <submittedName>
        <fullName evidence="8">RDD family protein</fullName>
    </submittedName>
</protein>
<evidence type="ECO:0000313" key="9">
    <source>
        <dbReference type="Proteomes" id="UP000219688"/>
    </source>
</evidence>
<evidence type="ECO:0000256" key="6">
    <source>
        <dbReference type="SAM" id="Phobius"/>
    </source>
</evidence>
<evidence type="ECO:0000313" key="8">
    <source>
        <dbReference type="EMBL" id="SOC51811.1"/>
    </source>
</evidence>
<evidence type="ECO:0000256" key="3">
    <source>
        <dbReference type="ARBA" id="ARBA00022692"/>
    </source>
</evidence>
<comment type="subcellular location">
    <subcellularLocation>
        <location evidence="1">Cell membrane</location>
        <topology evidence="1">Multi-pass membrane protein</topology>
    </subcellularLocation>
</comment>
<dbReference type="AlphaFoldDB" id="A0A285VH04"/>
<dbReference type="InterPro" id="IPR016795">
    <property type="entry name" value="UCP021697"/>
</dbReference>
<reference evidence="9" key="1">
    <citation type="submission" date="2017-08" db="EMBL/GenBank/DDBJ databases">
        <authorList>
            <person name="Varghese N."/>
            <person name="Submissions S."/>
        </authorList>
    </citation>
    <scope>NUCLEOTIDE SEQUENCE [LARGE SCALE GENOMIC DNA]</scope>
    <source>
        <strain evidence="9">USBA17B2</strain>
    </source>
</reference>
<dbReference type="EMBL" id="OBQK01000001">
    <property type="protein sequence ID" value="SOC51811.1"/>
    <property type="molecule type" value="Genomic_DNA"/>
</dbReference>
<dbReference type="PIRSF" id="PIRSF021697">
    <property type="entry name" value="UCP021697"/>
    <property type="match status" value="1"/>
</dbReference>
<organism evidence="8 9">
    <name type="scientific">Ornithinimicrobium cerasi</name>
    <dbReference type="NCBI Taxonomy" id="2248773"/>
    <lineage>
        <taxon>Bacteria</taxon>
        <taxon>Bacillati</taxon>
        <taxon>Actinomycetota</taxon>
        <taxon>Actinomycetes</taxon>
        <taxon>Micrococcales</taxon>
        <taxon>Ornithinimicrobiaceae</taxon>
        <taxon>Ornithinimicrobium</taxon>
    </lineage>
</organism>
<name>A0A285VH04_9MICO</name>
<proteinExistence type="predicted"/>
<keyword evidence="5 6" id="KW-0472">Membrane</keyword>
<keyword evidence="3 6" id="KW-0812">Transmembrane</keyword>
<evidence type="ECO:0000256" key="2">
    <source>
        <dbReference type="ARBA" id="ARBA00022475"/>
    </source>
</evidence>
<keyword evidence="9" id="KW-1185">Reference proteome</keyword>
<dbReference type="InterPro" id="IPR010432">
    <property type="entry name" value="RDD"/>
</dbReference>
<keyword evidence="4 6" id="KW-1133">Transmembrane helix</keyword>
<dbReference type="PANTHER" id="PTHR36115">
    <property type="entry name" value="PROLINE-RICH ANTIGEN HOMOLOG-RELATED"/>
    <property type="match status" value="1"/>
</dbReference>
<dbReference type="Proteomes" id="UP000219688">
    <property type="component" value="Unassembled WGS sequence"/>
</dbReference>
<accession>A0A285VH04</accession>
<gene>
    <name evidence="8" type="ORF">SAMN05421879_101317</name>
</gene>
<feature type="transmembrane region" description="Helical" evidence="6">
    <location>
        <begin position="67"/>
        <end position="90"/>
    </location>
</feature>
<feature type="domain" description="RDD" evidence="7">
    <location>
        <begin position="30"/>
        <end position="142"/>
    </location>
</feature>